<dbReference type="Proteomes" id="UP000245119">
    <property type="component" value="Linkage Group LG2"/>
</dbReference>
<dbReference type="AlphaFoldDB" id="A0A2T7PPT5"/>
<keyword evidence="2" id="KW-1185">Reference proteome</keyword>
<sequence>MFQVPILVFALSVRRWVSELASQGLSPARIISPSEEGSSRPGSSCTAYNTEETLAVSGQVMNRNNYRYVFKEILKAGNLQQRRLPDGFHNLLPPDQVKIFMTLLPKKLLKKGKKWTQDYLNSIQKIAMARKSTE</sequence>
<protein>
    <submittedName>
        <fullName evidence="1">Uncharacterized protein</fullName>
    </submittedName>
</protein>
<dbReference type="OrthoDB" id="203487at2759"/>
<evidence type="ECO:0000313" key="1">
    <source>
        <dbReference type="EMBL" id="PVD35387.1"/>
    </source>
</evidence>
<evidence type="ECO:0000313" key="2">
    <source>
        <dbReference type="Proteomes" id="UP000245119"/>
    </source>
</evidence>
<accession>A0A2T7PPT5</accession>
<organism evidence="1 2">
    <name type="scientific">Pomacea canaliculata</name>
    <name type="common">Golden apple snail</name>
    <dbReference type="NCBI Taxonomy" id="400727"/>
    <lineage>
        <taxon>Eukaryota</taxon>
        <taxon>Metazoa</taxon>
        <taxon>Spiralia</taxon>
        <taxon>Lophotrochozoa</taxon>
        <taxon>Mollusca</taxon>
        <taxon>Gastropoda</taxon>
        <taxon>Caenogastropoda</taxon>
        <taxon>Architaenioglossa</taxon>
        <taxon>Ampullarioidea</taxon>
        <taxon>Ampullariidae</taxon>
        <taxon>Pomacea</taxon>
    </lineage>
</organism>
<dbReference type="EMBL" id="PZQS01000002">
    <property type="protein sequence ID" value="PVD35387.1"/>
    <property type="molecule type" value="Genomic_DNA"/>
</dbReference>
<comment type="caution">
    <text evidence="1">The sequence shown here is derived from an EMBL/GenBank/DDBJ whole genome shotgun (WGS) entry which is preliminary data.</text>
</comment>
<gene>
    <name evidence="1" type="ORF">C0Q70_02349</name>
</gene>
<proteinExistence type="predicted"/>
<reference evidence="1 2" key="1">
    <citation type="submission" date="2018-04" db="EMBL/GenBank/DDBJ databases">
        <title>The genome of golden apple snail Pomacea canaliculata provides insight into stress tolerance and invasive adaptation.</title>
        <authorList>
            <person name="Liu C."/>
            <person name="Liu B."/>
            <person name="Ren Y."/>
            <person name="Zhang Y."/>
            <person name="Wang H."/>
            <person name="Li S."/>
            <person name="Jiang F."/>
            <person name="Yin L."/>
            <person name="Zhang G."/>
            <person name="Qian W."/>
            <person name="Fan W."/>
        </authorList>
    </citation>
    <scope>NUCLEOTIDE SEQUENCE [LARGE SCALE GENOMIC DNA]</scope>
    <source>
        <strain evidence="1">SZHN2017</strain>
        <tissue evidence="1">Muscle</tissue>
    </source>
</reference>
<name>A0A2T7PPT5_POMCA</name>